<keyword evidence="3" id="KW-0813">Transport</keyword>
<dbReference type="AlphaFoldDB" id="F6ZFT6"/>
<reference evidence="8" key="2">
    <citation type="journal article" date="2008" name="Genome Biol.">
        <title>Improved genome assembly and evidence-based global gene model set for the chordate Ciona intestinalis: new insight into intron and operon populations.</title>
        <authorList>
            <person name="Satou Y."/>
            <person name="Mineta K."/>
            <person name="Ogasawara M."/>
            <person name="Sasakura Y."/>
            <person name="Shoguchi E."/>
            <person name="Ueno K."/>
            <person name="Yamada L."/>
            <person name="Matsumoto J."/>
            <person name="Wasserscheid J."/>
            <person name="Dewar K."/>
            <person name="Wiley G.B."/>
            <person name="Macmil S.L."/>
            <person name="Roe B.A."/>
            <person name="Zeller R.W."/>
            <person name="Hastings K.E."/>
            <person name="Lemaire P."/>
            <person name="Lindquist E."/>
            <person name="Endo T."/>
            <person name="Hotta K."/>
            <person name="Inaba K."/>
        </authorList>
    </citation>
    <scope>NUCLEOTIDE SEQUENCE [LARGE SCALE GENOMIC DNA]</scope>
    <source>
        <strain evidence="8">wild type</strain>
    </source>
</reference>
<keyword evidence="7" id="KW-0812">Transmembrane</keyword>
<reference evidence="9" key="1">
    <citation type="journal article" date="2002" name="Science">
        <title>The draft genome of Ciona intestinalis: insights into chordate and vertebrate origins.</title>
        <authorList>
            <person name="Dehal P."/>
            <person name="Satou Y."/>
            <person name="Campbell R.K."/>
            <person name="Chapman J."/>
            <person name="Degnan B."/>
            <person name="De Tomaso A."/>
            <person name="Davidson B."/>
            <person name="Di Gregorio A."/>
            <person name="Gelpke M."/>
            <person name="Goodstein D.M."/>
            <person name="Harafuji N."/>
            <person name="Hastings K.E."/>
            <person name="Ho I."/>
            <person name="Hotta K."/>
            <person name="Huang W."/>
            <person name="Kawashima T."/>
            <person name="Lemaire P."/>
            <person name="Martinez D."/>
            <person name="Meinertzhagen I.A."/>
            <person name="Necula S."/>
            <person name="Nonaka M."/>
            <person name="Putnam N."/>
            <person name="Rash S."/>
            <person name="Saiga H."/>
            <person name="Satake M."/>
            <person name="Terry A."/>
            <person name="Yamada L."/>
            <person name="Wang H.G."/>
            <person name="Awazu S."/>
            <person name="Azumi K."/>
            <person name="Boore J."/>
            <person name="Branno M."/>
            <person name="Chin-Bow S."/>
            <person name="DeSantis R."/>
            <person name="Doyle S."/>
            <person name="Francino P."/>
            <person name="Keys D.N."/>
            <person name="Haga S."/>
            <person name="Hayashi H."/>
            <person name="Hino K."/>
            <person name="Imai K.S."/>
            <person name="Inaba K."/>
            <person name="Kano S."/>
            <person name="Kobayashi K."/>
            <person name="Kobayashi M."/>
            <person name="Lee B.I."/>
            <person name="Makabe K.W."/>
            <person name="Manohar C."/>
            <person name="Matassi G."/>
            <person name="Medina M."/>
            <person name="Mochizuki Y."/>
            <person name="Mount S."/>
            <person name="Morishita T."/>
            <person name="Miura S."/>
            <person name="Nakayama A."/>
            <person name="Nishizaka S."/>
            <person name="Nomoto H."/>
            <person name="Ohta F."/>
            <person name="Oishi K."/>
            <person name="Rigoutsos I."/>
            <person name="Sano M."/>
            <person name="Sasaki A."/>
            <person name="Sasakura Y."/>
            <person name="Shoguchi E."/>
            <person name="Shin-i T."/>
            <person name="Spagnuolo A."/>
            <person name="Stainier D."/>
            <person name="Suzuki M.M."/>
            <person name="Tassy O."/>
            <person name="Takatori N."/>
            <person name="Tokuoka M."/>
            <person name="Yagi K."/>
            <person name="Yoshizaki F."/>
            <person name="Wada S."/>
            <person name="Zhang C."/>
            <person name="Hyatt P.D."/>
            <person name="Larimer F."/>
            <person name="Detter C."/>
            <person name="Doggett N."/>
            <person name="Glavina T."/>
            <person name="Hawkins T."/>
            <person name="Richardson P."/>
            <person name="Lucas S."/>
            <person name="Kohara Y."/>
            <person name="Levine M."/>
            <person name="Satoh N."/>
            <person name="Rokhsar D.S."/>
        </authorList>
    </citation>
    <scope>NUCLEOTIDE SEQUENCE [LARGE SCALE GENOMIC DNA]</scope>
</reference>
<dbReference type="Pfam" id="PF03357">
    <property type="entry name" value="Snf7"/>
    <property type="match status" value="1"/>
</dbReference>
<dbReference type="GO" id="GO:0006900">
    <property type="term" value="P:vesicle budding from membrane"/>
    <property type="evidence" value="ECO:0000318"/>
    <property type="project" value="GO_Central"/>
</dbReference>
<evidence type="ECO:0000256" key="7">
    <source>
        <dbReference type="SAM" id="Phobius"/>
    </source>
</evidence>
<accession>F6ZFT6</accession>
<dbReference type="InterPro" id="IPR005024">
    <property type="entry name" value="Snf7_fam"/>
</dbReference>
<name>F6ZFT6_CIOIN</name>
<comment type="similarity">
    <text evidence="2">Belongs to the SNF7 family.</text>
</comment>
<dbReference type="HOGENOM" id="CLU_044768_1_0_1"/>
<dbReference type="GO" id="GO:0005771">
    <property type="term" value="C:multivesicular body"/>
    <property type="evidence" value="ECO:0000318"/>
    <property type="project" value="GO_Central"/>
</dbReference>
<dbReference type="GO" id="GO:0015031">
    <property type="term" value="P:protein transport"/>
    <property type="evidence" value="ECO:0007669"/>
    <property type="project" value="UniProtKB-KW"/>
</dbReference>
<dbReference type="PANTHER" id="PTHR22761">
    <property type="entry name" value="CHARGED MULTIVESICULAR BODY PROTEIN"/>
    <property type="match status" value="1"/>
</dbReference>
<evidence type="ECO:0000313" key="9">
    <source>
        <dbReference type="Proteomes" id="UP000008144"/>
    </source>
</evidence>
<evidence type="ECO:0000256" key="4">
    <source>
        <dbReference type="ARBA" id="ARBA00022753"/>
    </source>
</evidence>
<feature type="transmembrane region" description="Helical" evidence="7">
    <location>
        <begin position="41"/>
        <end position="63"/>
    </location>
</feature>
<dbReference type="Proteomes" id="UP000008144">
    <property type="component" value="Chromosome 8"/>
</dbReference>
<dbReference type="Gene3D" id="6.10.140.1230">
    <property type="match status" value="1"/>
</dbReference>
<evidence type="ECO:0000256" key="5">
    <source>
        <dbReference type="ARBA" id="ARBA00022927"/>
    </source>
</evidence>
<keyword evidence="9" id="KW-1185">Reference proteome</keyword>
<keyword evidence="6 7" id="KW-0472">Membrane</keyword>
<evidence type="ECO:0000256" key="1">
    <source>
        <dbReference type="ARBA" id="ARBA00004608"/>
    </source>
</evidence>
<organism evidence="8 9">
    <name type="scientific">Ciona intestinalis</name>
    <name type="common">Transparent sea squirt</name>
    <name type="synonym">Ascidia intestinalis</name>
    <dbReference type="NCBI Taxonomy" id="7719"/>
    <lineage>
        <taxon>Eukaryota</taxon>
        <taxon>Metazoa</taxon>
        <taxon>Chordata</taxon>
        <taxon>Tunicata</taxon>
        <taxon>Ascidiacea</taxon>
        <taxon>Phlebobranchia</taxon>
        <taxon>Cionidae</taxon>
        <taxon>Ciona</taxon>
    </lineage>
</organism>
<protein>
    <recommendedName>
        <fullName evidence="10">Charged multivesicular body protein 7</fullName>
    </recommendedName>
</protein>
<dbReference type="Ensembl" id="ENSCINT00000024767.2">
    <property type="protein sequence ID" value="ENSCINP00000024521.2"/>
    <property type="gene ID" value="ENSCING00000013325.2"/>
</dbReference>
<dbReference type="GeneTree" id="ENSGT00720000108860"/>
<evidence type="ECO:0000256" key="3">
    <source>
        <dbReference type="ARBA" id="ARBA00022448"/>
    </source>
</evidence>
<sequence length="454" mass="51956">MVDIIEEIKAGNLFTLISNYTNGIYSELVEANKSGDWQVQVLLVECVICNCLVFLICVAWKIYSRSITEHFSKENNNCWNDEQRMNFLFSAFPPDPSHNPAHWKSKLDFWRTLIMDLCVQNNRMKVTLDTVSVWVARDDRKPMGLHVVWEDLKQSKEFVSASEYAQDLSRNSTWLGWGLNVLVRKPTTWITGKVFSPLKGKGDFGSQQYICMKSLHKMCHLVLERVHEEKQKEDHPNKTYIYSYKQLQALTSDIVNGTDCLDLVILTLENKKSASVYMPEPTAAAGTSSPSEVDLGILELEESEKVLEKEITFLYTEQTKLVNLCRESIRNKHRVLAKNYLRKKRRLTVVLDKKDASLSNVQQLLERIHQCKTDMLVVETYKAGIEMYKKLKDEGGLNIDAVEDTMNDLGDMIAEQDDISSIMATPVSESEFSNDELEQELNDLLSEDISTPAS</sequence>
<comment type="subcellular location">
    <subcellularLocation>
        <location evidence="1">Endosome membrane</location>
    </subcellularLocation>
</comment>
<dbReference type="OMA" id="LQLQFMR"/>
<keyword evidence="4" id="KW-0967">Endosome</keyword>
<evidence type="ECO:0008006" key="10">
    <source>
        <dbReference type="Google" id="ProtNLM"/>
    </source>
</evidence>
<evidence type="ECO:0000256" key="2">
    <source>
        <dbReference type="ARBA" id="ARBA00006190"/>
    </source>
</evidence>
<dbReference type="GO" id="GO:0032511">
    <property type="term" value="P:late endosome to vacuole transport via multivesicular body sorting pathway"/>
    <property type="evidence" value="ECO:0000318"/>
    <property type="project" value="GO_Central"/>
</dbReference>
<dbReference type="EMBL" id="EAAA01002610">
    <property type="status" value="NOT_ANNOTATED_CDS"/>
    <property type="molecule type" value="Genomic_DNA"/>
</dbReference>
<reference evidence="8" key="3">
    <citation type="submission" date="2025-08" db="UniProtKB">
        <authorList>
            <consortium name="Ensembl"/>
        </authorList>
    </citation>
    <scope>IDENTIFICATION</scope>
</reference>
<dbReference type="PANTHER" id="PTHR22761:SF5">
    <property type="entry name" value="CHARGED MULTIVESICULAR BODY PROTEIN 6"/>
    <property type="match status" value="1"/>
</dbReference>
<dbReference type="InParanoid" id="F6ZFT6"/>
<proteinExistence type="inferred from homology"/>
<keyword evidence="5" id="KW-0653">Protein transport</keyword>
<dbReference type="STRING" id="7719.ENSCINP00000024521"/>
<keyword evidence="7" id="KW-1133">Transmembrane helix</keyword>
<evidence type="ECO:0000313" key="8">
    <source>
        <dbReference type="Ensembl" id="ENSCINP00000024521.2"/>
    </source>
</evidence>
<dbReference type="Pfam" id="PF25880">
    <property type="entry name" value="WHD_CHMP7_1st"/>
    <property type="match status" value="1"/>
</dbReference>
<reference evidence="8" key="4">
    <citation type="submission" date="2025-09" db="UniProtKB">
        <authorList>
            <consortium name="Ensembl"/>
        </authorList>
    </citation>
    <scope>IDENTIFICATION</scope>
</reference>
<dbReference type="FunCoup" id="F6ZFT6">
    <property type="interactions" value="412"/>
</dbReference>
<evidence type="ECO:0000256" key="6">
    <source>
        <dbReference type="ARBA" id="ARBA00023136"/>
    </source>
</evidence>
<dbReference type="GO" id="GO:0000815">
    <property type="term" value="C:ESCRT III complex"/>
    <property type="evidence" value="ECO:0000318"/>
    <property type="project" value="GO_Central"/>
</dbReference>